<dbReference type="PANTHER" id="PTHR44846">
    <property type="entry name" value="MANNOSYL-D-GLYCERATE TRANSPORT/METABOLISM SYSTEM REPRESSOR MNGR-RELATED"/>
    <property type="match status" value="1"/>
</dbReference>
<evidence type="ECO:0000313" key="6">
    <source>
        <dbReference type="Proteomes" id="UP000283880"/>
    </source>
</evidence>
<dbReference type="InterPro" id="IPR000524">
    <property type="entry name" value="Tscrpt_reg_HTH_GntR"/>
</dbReference>
<dbReference type="SMART" id="SM00866">
    <property type="entry name" value="UTRA"/>
    <property type="match status" value="1"/>
</dbReference>
<dbReference type="GO" id="GO:0003700">
    <property type="term" value="F:DNA-binding transcription factor activity"/>
    <property type="evidence" value="ECO:0007669"/>
    <property type="project" value="InterPro"/>
</dbReference>
<dbReference type="AlphaFoldDB" id="A0A413FAD6"/>
<dbReference type="PRINTS" id="PR00035">
    <property type="entry name" value="HTHGNTR"/>
</dbReference>
<evidence type="ECO:0000313" key="5">
    <source>
        <dbReference type="EMBL" id="RGX25708.1"/>
    </source>
</evidence>
<dbReference type="FunFam" id="1.10.10.10:FF:000079">
    <property type="entry name" value="GntR family transcriptional regulator"/>
    <property type="match status" value="1"/>
</dbReference>
<feature type="domain" description="HTH gntR-type" evidence="4">
    <location>
        <begin position="8"/>
        <end position="76"/>
    </location>
</feature>
<dbReference type="InterPro" id="IPR036388">
    <property type="entry name" value="WH-like_DNA-bd_sf"/>
</dbReference>
<dbReference type="PANTHER" id="PTHR44846:SF1">
    <property type="entry name" value="MANNOSYL-D-GLYCERATE TRANSPORT_METABOLISM SYSTEM REPRESSOR MNGR-RELATED"/>
    <property type="match status" value="1"/>
</dbReference>
<comment type="caution">
    <text evidence="5">The sequence shown here is derived from an EMBL/GenBank/DDBJ whole genome shotgun (WGS) entry which is preliminary data.</text>
</comment>
<keyword evidence="1" id="KW-0805">Transcription regulation</keyword>
<evidence type="ECO:0000256" key="1">
    <source>
        <dbReference type="ARBA" id="ARBA00023015"/>
    </source>
</evidence>
<evidence type="ECO:0000256" key="3">
    <source>
        <dbReference type="ARBA" id="ARBA00023163"/>
    </source>
</evidence>
<dbReference type="InterPro" id="IPR028978">
    <property type="entry name" value="Chorismate_lyase_/UTRA_dom_sf"/>
</dbReference>
<dbReference type="InterPro" id="IPR011663">
    <property type="entry name" value="UTRA"/>
</dbReference>
<dbReference type="GO" id="GO:0045892">
    <property type="term" value="P:negative regulation of DNA-templated transcription"/>
    <property type="evidence" value="ECO:0007669"/>
    <property type="project" value="TreeGrafter"/>
</dbReference>
<keyword evidence="3" id="KW-0804">Transcription</keyword>
<dbReference type="Gene3D" id="1.10.10.10">
    <property type="entry name" value="Winged helix-like DNA-binding domain superfamily/Winged helix DNA-binding domain"/>
    <property type="match status" value="1"/>
</dbReference>
<evidence type="ECO:0000256" key="2">
    <source>
        <dbReference type="ARBA" id="ARBA00023125"/>
    </source>
</evidence>
<protein>
    <submittedName>
        <fullName evidence="5">GntR family transcriptional regulator</fullName>
    </submittedName>
</protein>
<dbReference type="Pfam" id="PF07702">
    <property type="entry name" value="UTRA"/>
    <property type="match status" value="1"/>
</dbReference>
<dbReference type="EMBL" id="QSBM01000018">
    <property type="protein sequence ID" value="RGX25708.1"/>
    <property type="molecule type" value="Genomic_DNA"/>
</dbReference>
<gene>
    <name evidence="5" type="ORF">DWV29_20760</name>
</gene>
<keyword evidence="2" id="KW-0238">DNA-binding</keyword>
<dbReference type="Pfam" id="PF00392">
    <property type="entry name" value="GntR"/>
    <property type="match status" value="1"/>
</dbReference>
<dbReference type="SMART" id="SM00345">
    <property type="entry name" value="HTH_GNTR"/>
    <property type="match status" value="1"/>
</dbReference>
<evidence type="ECO:0000259" key="4">
    <source>
        <dbReference type="PROSITE" id="PS50949"/>
    </source>
</evidence>
<dbReference type="GO" id="GO:0003677">
    <property type="term" value="F:DNA binding"/>
    <property type="evidence" value="ECO:0007669"/>
    <property type="project" value="UniProtKB-KW"/>
</dbReference>
<dbReference type="InterPro" id="IPR036390">
    <property type="entry name" value="WH_DNA-bd_sf"/>
</dbReference>
<dbReference type="SUPFAM" id="SSF46785">
    <property type="entry name" value="Winged helix' DNA-binding domain"/>
    <property type="match status" value="1"/>
</dbReference>
<dbReference type="Gene3D" id="3.40.1410.10">
    <property type="entry name" value="Chorismate lyase-like"/>
    <property type="match status" value="1"/>
</dbReference>
<dbReference type="RefSeq" id="WP_007716257.1">
    <property type="nucleotide sequence ID" value="NZ_BAABXR010000002.1"/>
</dbReference>
<dbReference type="PROSITE" id="PS50949">
    <property type="entry name" value="HTH_GNTR"/>
    <property type="match status" value="1"/>
</dbReference>
<dbReference type="Proteomes" id="UP000283880">
    <property type="component" value="Unassembled WGS sequence"/>
</dbReference>
<sequence length="244" mass="27972">MSEITYRDPLFIQIREVIRSKIESGEYPPGTTIPSELDLAEMYGVSRLTIRTAIDALVYEGLLRRIQGKGAYVTEPKLNYSPEVFGGFRQNVNGKNIRFSSKVLYKTARPADTSFSHILGIEPEDDIYYIKRLCYTDGVPFMLNKLYIPCRLLPQFDEIDLNVFQPYEVYSMYGLNVRTVEQKLDLAYLHHTDCNKLGIDPGIAVMCFECTSRLQDGTAVEYSKSYARGDMCNYSIRFQQSPRS</sequence>
<organism evidence="5 6">
    <name type="scientific">Enterocloster asparagiformis</name>
    <dbReference type="NCBI Taxonomy" id="333367"/>
    <lineage>
        <taxon>Bacteria</taxon>
        <taxon>Bacillati</taxon>
        <taxon>Bacillota</taxon>
        <taxon>Clostridia</taxon>
        <taxon>Lachnospirales</taxon>
        <taxon>Lachnospiraceae</taxon>
        <taxon>Enterocloster</taxon>
    </lineage>
</organism>
<name>A0A413FAD6_9FIRM</name>
<dbReference type="CDD" id="cd07377">
    <property type="entry name" value="WHTH_GntR"/>
    <property type="match status" value="1"/>
</dbReference>
<proteinExistence type="predicted"/>
<reference evidence="5 6" key="1">
    <citation type="submission" date="2018-08" db="EMBL/GenBank/DDBJ databases">
        <title>A genome reference for cultivated species of the human gut microbiota.</title>
        <authorList>
            <person name="Zou Y."/>
            <person name="Xue W."/>
            <person name="Luo G."/>
        </authorList>
    </citation>
    <scope>NUCLEOTIDE SEQUENCE [LARGE SCALE GENOMIC DNA]</scope>
    <source>
        <strain evidence="5 6">AF04-15</strain>
    </source>
</reference>
<dbReference type="OrthoDB" id="9801546at2"/>
<dbReference type="InterPro" id="IPR050679">
    <property type="entry name" value="Bact_HTH_transcr_reg"/>
</dbReference>
<accession>A0A413FAD6</accession>
<dbReference type="SUPFAM" id="SSF64288">
    <property type="entry name" value="Chorismate lyase-like"/>
    <property type="match status" value="1"/>
</dbReference>